<accession>A0A1A7WVU4</accession>
<reference evidence="2" key="1">
    <citation type="submission" date="2016-05" db="EMBL/GenBank/DDBJ databases">
        <authorList>
            <person name="Lavstsen T."/>
            <person name="Jespersen J.S."/>
        </authorList>
    </citation>
    <scope>NUCLEOTIDE SEQUENCE</scope>
    <source>
        <tissue evidence="2">Brain</tissue>
    </source>
</reference>
<name>A0A1A7WVU4_9TELE</name>
<feature type="non-terminal residue" evidence="2">
    <location>
        <position position="1"/>
    </location>
</feature>
<evidence type="ECO:0000256" key="1">
    <source>
        <dbReference type="SAM" id="MobiDB-lite"/>
    </source>
</evidence>
<proteinExistence type="predicted"/>
<feature type="non-terminal residue" evidence="2">
    <location>
        <position position="76"/>
    </location>
</feature>
<evidence type="ECO:0000313" key="2">
    <source>
        <dbReference type="EMBL" id="SBP10052.1"/>
    </source>
</evidence>
<organism evidence="2">
    <name type="scientific">Iconisemion striatum</name>
    <dbReference type="NCBI Taxonomy" id="60296"/>
    <lineage>
        <taxon>Eukaryota</taxon>
        <taxon>Metazoa</taxon>
        <taxon>Chordata</taxon>
        <taxon>Craniata</taxon>
        <taxon>Vertebrata</taxon>
        <taxon>Euteleostomi</taxon>
        <taxon>Actinopterygii</taxon>
        <taxon>Neopterygii</taxon>
        <taxon>Teleostei</taxon>
        <taxon>Neoteleostei</taxon>
        <taxon>Acanthomorphata</taxon>
        <taxon>Ovalentaria</taxon>
        <taxon>Atherinomorphae</taxon>
        <taxon>Cyprinodontiformes</taxon>
        <taxon>Nothobranchiidae</taxon>
        <taxon>Iconisemion</taxon>
    </lineage>
</organism>
<feature type="compositionally biased region" description="Polar residues" evidence="1">
    <location>
        <begin position="56"/>
        <end position="76"/>
    </location>
</feature>
<feature type="region of interest" description="Disordered" evidence="1">
    <location>
        <begin position="1"/>
        <end position="76"/>
    </location>
</feature>
<dbReference type="EMBL" id="HADW01008652">
    <property type="protein sequence ID" value="SBP10052.1"/>
    <property type="molecule type" value="Transcribed_RNA"/>
</dbReference>
<reference evidence="2" key="2">
    <citation type="submission" date="2016-06" db="EMBL/GenBank/DDBJ databases">
        <title>The genome of a short-lived fish provides insights into sex chromosome evolution and the genetic control of aging.</title>
        <authorList>
            <person name="Reichwald K."/>
            <person name="Felder M."/>
            <person name="Petzold A."/>
            <person name="Koch P."/>
            <person name="Groth M."/>
            <person name="Platzer M."/>
        </authorList>
    </citation>
    <scope>NUCLEOTIDE SEQUENCE</scope>
    <source>
        <tissue evidence="2">Brain</tissue>
    </source>
</reference>
<sequence>DKTEKKKVGDTEKTPSASKQIPEVISLPTEPPPGDKSETQPVNDAKQQKDEPGVSDKQTTLSQASFNTVNMQNKQE</sequence>
<dbReference type="AlphaFoldDB" id="A0A1A7WVU4"/>
<gene>
    <name evidence="2" type="primary">AIM1B</name>
</gene>
<feature type="compositionally biased region" description="Basic and acidic residues" evidence="1">
    <location>
        <begin position="1"/>
        <end position="13"/>
    </location>
</feature>
<protein>
    <submittedName>
        <fullName evidence="2">Absent in melanoma 1b</fullName>
    </submittedName>
</protein>